<evidence type="ECO:0000313" key="4">
    <source>
        <dbReference type="Proteomes" id="UP000054466"/>
    </source>
</evidence>
<dbReference type="Pfam" id="PF26640">
    <property type="entry name" value="DUF8212"/>
    <property type="match status" value="1"/>
</dbReference>
<feature type="domain" description="DUF8212" evidence="2">
    <location>
        <begin position="217"/>
        <end position="240"/>
    </location>
</feature>
<dbReference type="PANTHER" id="PTHR10622:SF10">
    <property type="entry name" value="HET DOMAIN-CONTAINING PROTEIN"/>
    <property type="match status" value="1"/>
</dbReference>
<dbReference type="HOGENOM" id="CLU_000288_138_13_1"/>
<accession>A0A0D1ZXR0</accession>
<dbReference type="VEuPathDB" id="FungiDB:PV07_04419"/>
<evidence type="ECO:0000313" key="3">
    <source>
        <dbReference type="EMBL" id="KIW32906.1"/>
    </source>
</evidence>
<dbReference type="InterPro" id="IPR010730">
    <property type="entry name" value="HET"/>
</dbReference>
<protein>
    <submittedName>
        <fullName evidence="3">Uncharacterized protein</fullName>
    </submittedName>
</protein>
<dbReference type="AlphaFoldDB" id="A0A0D1ZXR0"/>
<feature type="domain" description="Heterokaryon incompatibility" evidence="1">
    <location>
        <begin position="22"/>
        <end position="106"/>
    </location>
</feature>
<dbReference type="RefSeq" id="XP_016253122.1">
    <property type="nucleotide sequence ID" value="XM_016391220.1"/>
</dbReference>
<organism evidence="3 4">
    <name type="scientific">Cladophialophora immunda</name>
    <dbReference type="NCBI Taxonomy" id="569365"/>
    <lineage>
        <taxon>Eukaryota</taxon>
        <taxon>Fungi</taxon>
        <taxon>Dikarya</taxon>
        <taxon>Ascomycota</taxon>
        <taxon>Pezizomycotina</taxon>
        <taxon>Eurotiomycetes</taxon>
        <taxon>Chaetothyriomycetidae</taxon>
        <taxon>Chaetothyriales</taxon>
        <taxon>Herpotrichiellaceae</taxon>
        <taxon>Cladophialophora</taxon>
    </lineage>
</organism>
<dbReference type="STRING" id="569365.A0A0D1ZXR0"/>
<dbReference type="GeneID" id="27343613"/>
<evidence type="ECO:0000259" key="2">
    <source>
        <dbReference type="Pfam" id="PF26640"/>
    </source>
</evidence>
<proteinExistence type="predicted"/>
<dbReference type="InterPro" id="IPR058525">
    <property type="entry name" value="DUF8212"/>
</dbReference>
<dbReference type="Proteomes" id="UP000054466">
    <property type="component" value="Unassembled WGS sequence"/>
</dbReference>
<reference evidence="3 4" key="1">
    <citation type="submission" date="2015-01" db="EMBL/GenBank/DDBJ databases">
        <title>The Genome Sequence of Cladophialophora immunda CBS83496.</title>
        <authorList>
            <consortium name="The Broad Institute Genomics Platform"/>
            <person name="Cuomo C."/>
            <person name="de Hoog S."/>
            <person name="Gorbushina A."/>
            <person name="Stielow B."/>
            <person name="Teixiera M."/>
            <person name="Abouelleil A."/>
            <person name="Chapman S.B."/>
            <person name="Priest M."/>
            <person name="Young S.K."/>
            <person name="Wortman J."/>
            <person name="Nusbaum C."/>
            <person name="Birren B."/>
        </authorList>
    </citation>
    <scope>NUCLEOTIDE SEQUENCE [LARGE SCALE GENOMIC DNA]</scope>
    <source>
        <strain evidence="3 4">CBS 83496</strain>
    </source>
</reference>
<dbReference type="PANTHER" id="PTHR10622">
    <property type="entry name" value="HET DOMAIN-CONTAINING PROTEIN"/>
    <property type="match status" value="1"/>
</dbReference>
<keyword evidence="4" id="KW-1185">Reference proteome</keyword>
<dbReference type="OrthoDB" id="674604at2759"/>
<name>A0A0D1ZXR0_9EURO</name>
<dbReference type="EMBL" id="KN847041">
    <property type="protein sequence ID" value="KIW32906.1"/>
    <property type="molecule type" value="Genomic_DNA"/>
</dbReference>
<dbReference type="Pfam" id="PF06985">
    <property type="entry name" value="HET"/>
    <property type="match status" value="1"/>
</dbReference>
<evidence type="ECO:0000259" key="1">
    <source>
        <dbReference type="Pfam" id="PF06985"/>
    </source>
</evidence>
<gene>
    <name evidence="3" type="ORF">PV07_04419</name>
</gene>
<sequence length="632" mass="71938">MRLINVRTIQLEEVHSSKAPPYAILSHRWENEEVTLQEMSSPKTFGKKGFSKIQSACWLARNKGLSYLWVDTCCIDKTSSAELTEAINSMYRWYQDAEICFAYLTDIEIHKHDIKDSVWFTRGWTLQELIAPKHVGFYDRNWVFLGTKDNLAAKLSTITGIDREVLIGQRRHSSCSIAQRMSWASKRSTERTEDRAYSLLGIFDVSMPMLYGEGEKSFARLQEEIIKRSDDQSIFAWDRGLDGYFGGHSGLLASSPSHFGFCQNVVVPASYGLQVTSGFALTNVGISISLMTLPWAMETYLCILNCSLKDRPQYRLGIFLERLSSSQNAEQYARVQVDGATVLPIPLRTILDDSHGRVRVVHVRPNIIDAPLRRWHGFRLHNFTLPAYTLDEIYQARFHFRKPLESISRYSAEEIGAAKQYHPNGLQGLPPRPLYFSMPRVRGSVMSIRGTAAVIYVPPSRKDKNGERICWMKFGFDEDFRPVCIFGRRKSLWGGNAAHLAVDEDSYYDAEEEPGAQALLFRHDWINRYVCENDQEIAALWQKRDFCVLTGVKDWGLDRQIPFLRLRISVRLESIPSNFASDGRPDSPAPGMNVWTINVSSWRDSGENGGMKTAMGTGEFVLRSLDDIFAAV</sequence>